<feature type="domain" description="Orotidine 5'-phosphate decarboxylase" evidence="12">
    <location>
        <begin position="6"/>
        <end position="221"/>
    </location>
</feature>
<sequence>MQTNNRIILAVDELSLERCLELVSKIGKRLCAVKIHNIYDQNGPEIVWKLKNAGASRVFVDAKLHDIPNTVRLRAKAIADSGAEIITVHASGGIEMMRVAVRAFPFEVFAVTVLTSLNIEQTHLIYGKSPKDVVLYLAKQAKLAGCAGVVCSSKEVGILSKIPELRGLKFMVPGVRSLGKALGDQSRVDTPVSAIKKGATYIVVGREVTEDKDPVKAFLKIESEISEVCF</sequence>
<dbReference type="GO" id="GO:0005829">
    <property type="term" value="C:cytosol"/>
    <property type="evidence" value="ECO:0007669"/>
    <property type="project" value="TreeGrafter"/>
</dbReference>
<dbReference type="Gene3D" id="3.20.20.70">
    <property type="entry name" value="Aldolase class I"/>
    <property type="match status" value="1"/>
</dbReference>
<feature type="active site" description="For OMPdecase activity" evidence="9">
    <location>
        <position position="66"/>
    </location>
</feature>
<dbReference type="EMBL" id="MHWB01000010">
    <property type="protein sequence ID" value="OHB01747.1"/>
    <property type="molecule type" value="Genomic_DNA"/>
</dbReference>
<evidence type="ECO:0000259" key="12">
    <source>
        <dbReference type="SMART" id="SM00934"/>
    </source>
</evidence>
<dbReference type="InterPro" id="IPR014732">
    <property type="entry name" value="OMPdecase"/>
</dbReference>
<evidence type="ECO:0000256" key="3">
    <source>
        <dbReference type="ARBA" id="ARBA00012321"/>
    </source>
</evidence>
<dbReference type="SUPFAM" id="SSF51366">
    <property type="entry name" value="Ribulose-phoshate binding barrel"/>
    <property type="match status" value="1"/>
</dbReference>
<evidence type="ECO:0000256" key="4">
    <source>
        <dbReference type="ARBA" id="ARBA00021923"/>
    </source>
</evidence>
<dbReference type="UniPathway" id="UPA00070">
    <property type="reaction ID" value="UER00120"/>
</dbReference>
<feature type="binding site" evidence="10">
    <location>
        <position position="12"/>
    </location>
    <ligand>
        <name>substrate</name>
    </ligand>
</feature>
<evidence type="ECO:0000313" key="13">
    <source>
        <dbReference type="EMBL" id="OHB01747.1"/>
    </source>
</evidence>
<reference evidence="13 14" key="1">
    <citation type="journal article" date="2016" name="Nat. Commun.">
        <title>Thousands of microbial genomes shed light on interconnected biogeochemical processes in an aquifer system.</title>
        <authorList>
            <person name="Anantharaman K."/>
            <person name="Brown C.T."/>
            <person name="Hug L.A."/>
            <person name="Sharon I."/>
            <person name="Castelle C.J."/>
            <person name="Probst A.J."/>
            <person name="Thomas B.C."/>
            <person name="Singh A."/>
            <person name="Wilkins M.J."/>
            <person name="Karaoz U."/>
            <person name="Brodie E.L."/>
            <person name="Williams K.H."/>
            <person name="Hubbard S.S."/>
            <person name="Banfield J.F."/>
        </authorList>
    </citation>
    <scope>NUCLEOTIDE SEQUENCE [LARGE SCALE GENOMIC DNA]</scope>
</reference>
<dbReference type="PANTHER" id="PTHR32119:SF2">
    <property type="entry name" value="OROTIDINE 5'-PHOSPHATE DECARBOXYLASE"/>
    <property type="match status" value="1"/>
</dbReference>
<feature type="active site" description="For OMPdecase activity" evidence="9">
    <location>
        <position position="61"/>
    </location>
</feature>
<accession>A0A1G2TWS4</accession>
<dbReference type="GO" id="GO:0044205">
    <property type="term" value="P:'de novo' UMP biosynthetic process"/>
    <property type="evidence" value="ECO:0007669"/>
    <property type="project" value="UniProtKB-UniPathway"/>
</dbReference>
<comment type="caution">
    <text evidence="13">The sequence shown here is derived from an EMBL/GenBank/DDBJ whole genome shotgun (WGS) entry which is preliminary data.</text>
</comment>
<feature type="binding site" evidence="10">
    <location>
        <position position="206"/>
    </location>
    <ligand>
        <name>substrate</name>
    </ligand>
</feature>
<feature type="active site" description="For OMPdecase activity" evidence="9">
    <location>
        <position position="63"/>
    </location>
</feature>
<evidence type="ECO:0000256" key="2">
    <source>
        <dbReference type="ARBA" id="ARBA00004861"/>
    </source>
</evidence>
<feature type="binding site" evidence="10">
    <location>
        <position position="176"/>
    </location>
    <ligand>
        <name>substrate</name>
    </ligand>
</feature>
<gene>
    <name evidence="13" type="ORF">A3A96_04260</name>
</gene>
<dbReference type="PANTHER" id="PTHR32119">
    <property type="entry name" value="OROTIDINE 5'-PHOSPHATE DECARBOXYLASE"/>
    <property type="match status" value="1"/>
</dbReference>
<dbReference type="PROSITE" id="PS00156">
    <property type="entry name" value="OMPDECASE"/>
    <property type="match status" value="1"/>
</dbReference>
<feature type="binding site" evidence="10">
    <location>
        <position position="185"/>
    </location>
    <ligand>
        <name>substrate</name>
    </ligand>
</feature>
<dbReference type="AlphaFoldDB" id="A0A1G2TWS4"/>
<dbReference type="GO" id="GO:0006207">
    <property type="term" value="P:'de novo' pyrimidine nucleobase biosynthetic process"/>
    <property type="evidence" value="ECO:0007669"/>
    <property type="project" value="InterPro"/>
</dbReference>
<dbReference type="InterPro" id="IPR018089">
    <property type="entry name" value="OMPdecase_AS"/>
</dbReference>
<evidence type="ECO:0000256" key="5">
    <source>
        <dbReference type="ARBA" id="ARBA00022793"/>
    </source>
</evidence>
<dbReference type="CDD" id="cd04725">
    <property type="entry name" value="OMP_decarboxylase_like"/>
    <property type="match status" value="1"/>
</dbReference>
<dbReference type="EC" id="4.1.1.23" evidence="3 11"/>
<comment type="pathway">
    <text evidence="2 11">Pyrimidine metabolism; UMP biosynthesis via de novo pathway; UMP from orotate: step 2/2.</text>
</comment>
<proteinExistence type="inferred from homology"/>
<evidence type="ECO:0000256" key="9">
    <source>
        <dbReference type="PIRSR" id="PIRSR614732-1"/>
    </source>
</evidence>
<dbReference type="GO" id="GO:0004590">
    <property type="term" value="F:orotidine-5'-phosphate decarboxylase activity"/>
    <property type="evidence" value="ECO:0007669"/>
    <property type="project" value="UniProtKB-EC"/>
</dbReference>
<keyword evidence="5 11" id="KW-0210">Decarboxylase</keyword>
<dbReference type="InterPro" id="IPR013785">
    <property type="entry name" value="Aldolase_TIM"/>
</dbReference>
<evidence type="ECO:0000256" key="6">
    <source>
        <dbReference type="ARBA" id="ARBA00022975"/>
    </source>
</evidence>
<evidence type="ECO:0000256" key="7">
    <source>
        <dbReference type="ARBA" id="ARBA00023239"/>
    </source>
</evidence>
<keyword evidence="6 11" id="KW-0665">Pyrimidine biosynthesis</keyword>
<comment type="similarity">
    <text evidence="11">Belongs to the OMP decarboxylase family.</text>
</comment>
<comment type="catalytic activity">
    <reaction evidence="8 11">
        <text>orotidine 5'-phosphate + H(+) = UMP + CO2</text>
        <dbReference type="Rhea" id="RHEA:11596"/>
        <dbReference type="ChEBI" id="CHEBI:15378"/>
        <dbReference type="ChEBI" id="CHEBI:16526"/>
        <dbReference type="ChEBI" id="CHEBI:57538"/>
        <dbReference type="ChEBI" id="CHEBI:57865"/>
        <dbReference type="EC" id="4.1.1.23"/>
    </reaction>
</comment>
<evidence type="ECO:0000256" key="10">
    <source>
        <dbReference type="PIRSR" id="PIRSR614732-2"/>
    </source>
</evidence>
<dbReference type="InterPro" id="IPR011060">
    <property type="entry name" value="RibuloseP-bd_barrel"/>
</dbReference>
<evidence type="ECO:0000256" key="1">
    <source>
        <dbReference type="ARBA" id="ARBA00002356"/>
    </source>
</evidence>
<keyword evidence="7 11" id="KW-0456">Lyase</keyword>
<feature type="binding site" evidence="10">
    <location>
        <position position="34"/>
    </location>
    <ligand>
        <name>substrate</name>
    </ligand>
</feature>
<dbReference type="InterPro" id="IPR001754">
    <property type="entry name" value="OMPdeCOase_dom"/>
</dbReference>
<dbReference type="STRING" id="1802758.A3A96_04260"/>
<evidence type="ECO:0000256" key="11">
    <source>
        <dbReference type="RuleBase" id="RU000512"/>
    </source>
</evidence>
<evidence type="ECO:0000313" key="14">
    <source>
        <dbReference type="Proteomes" id="UP000177707"/>
    </source>
</evidence>
<dbReference type="Pfam" id="PF00215">
    <property type="entry name" value="OMPdecase"/>
    <property type="match status" value="1"/>
</dbReference>
<dbReference type="NCBIfam" id="NF001273">
    <property type="entry name" value="PRK00230.1"/>
    <property type="match status" value="1"/>
</dbReference>
<name>A0A1G2TWS4_9BACT</name>
<feature type="binding site" evidence="10">
    <location>
        <position position="115"/>
    </location>
    <ligand>
        <name>substrate</name>
    </ligand>
</feature>
<comment type="function">
    <text evidence="1">Catalyzes the decarboxylation of orotidine 5'-monophosphate (OMP) to uridine 5'-monophosphate (UMP).</text>
</comment>
<dbReference type="NCBIfam" id="TIGR01740">
    <property type="entry name" value="pyrF"/>
    <property type="match status" value="1"/>
</dbReference>
<organism evidence="13 14">
    <name type="scientific">Candidatus Zambryskibacteria bacterium RIFCSPLOWO2_01_FULL_39_39</name>
    <dbReference type="NCBI Taxonomy" id="1802758"/>
    <lineage>
        <taxon>Bacteria</taxon>
        <taxon>Candidatus Zambryskiibacteriota</taxon>
    </lineage>
</organism>
<dbReference type="SMART" id="SM00934">
    <property type="entry name" value="OMPdecase"/>
    <property type="match status" value="1"/>
</dbReference>
<protein>
    <recommendedName>
        <fullName evidence="4 11">Orotidine 5'-phosphate decarboxylase</fullName>
        <ecNumber evidence="3 11">4.1.1.23</ecNumber>
    </recommendedName>
</protein>
<feature type="binding site" evidence="10">
    <location>
        <position position="205"/>
    </location>
    <ligand>
        <name>substrate</name>
    </ligand>
</feature>
<dbReference type="Proteomes" id="UP000177707">
    <property type="component" value="Unassembled WGS sequence"/>
</dbReference>
<evidence type="ECO:0000256" key="8">
    <source>
        <dbReference type="ARBA" id="ARBA00049157"/>
    </source>
</evidence>